<organism evidence="13 14">
    <name type="scientific">Candidatus Saccharicenans subterraneus</name>
    <dbReference type="NCBI Taxonomy" id="2508984"/>
    <lineage>
        <taxon>Bacteria</taxon>
        <taxon>Candidatus Aminicenantota</taxon>
        <taxon>Candidatus Aminicenantia</taxon>
        <taxon>Candidatus Aminicenantales</taxon>
        <taxon>Candidatus Saccharicenantaceae</taxon>
        <taxon>Candidatus Saccharicenans</taxon>
    </lineage>
</organism>
<sequence length="423" mass="48430">MDRSLTLRSYWLRFWSFLAGLGMAVFSYLTIDHFFQANFPETIFTGAFCDISAFFNCDSSAYSSIAHFQGVPLGYWGLVLGILVMVGAVLPSVRLERVNKLLSLLNALGVISLFIYSVFFLKSLCLLCSGFYVFSLLNFFLFWKYGVRNEYPGLYGFFRDLVFGSIKPLVVIGVLTLMGAYGFHLFYQAKKDAQLGGVATKIVKEFYSLETVKNPSLISPYWTARATEKFEEAPIRIIEYGDFLCSDCLFLFKQLERIKKEYAGKINIAFQFFPLEAKCNDVVDKDKHPGSCDLSYIAAYDPSKFLQIHDEIFRNFEKAKNPEWRLQLARKYGVEAALNDEKTKALVRQIIETGKEYEKTSERFPYGIRSTPTIIINNRMIIGTLPYAHLKAIIESLLTEQEKPAAGESRFLENWVDTRKLKK</sequence>
<comment type="caution">
    <text evidence="13">The sequence shown here is derived from an EMBL/GenBank/DDBJ whole genome shotgun (WGS) entry which is preliminary data.</text>
</comment>
<dbReference type="EMBL" id="QUAH01000004">
    <property type="protein sequence ID" value="RFT16186.1"/>
    <property type="molecule type" value="Genomic_DNA"/>
</dbReference>
<evidence type="ECO:0000256" key="11">
    <source>
        <dbReference type="SAM" id="Phobius"/>
    </source>
</evidence>
<keyword evidence="5" id="KW-0874">Quinone</keyword>
<comment type="subcellular location">
    <subcellularLocation>
        <location evidence="1">Membrane</location>
        <topology evidence="1">Multi-pass membrane protein</topology>
    </subcellularLocation>
</comment>
<feature type="transmembrane region" description="Helical" evidence="11">
    <location>
        <begin position="166"/>
        <end position="187"/>
    </location>
</feature>
<evidence type="ECO:0000256" key="4">
    <source>
        <dbReference type="ARBA" id="ARBA00022692"/>
    </source>
</evidence>
<feature type="domain" description="Vitamin K epoxide reductase" evidence="12">
    <location>
        <begin position="9"/>
        <end position="146"/>
    </location>
</feature>
<name>A0A3E2BNH3_9BACT</name>
<dbReference type="GO" id="GO:0016491">
    <property type="term" value="F:oxidoreductase activity"/>
    <property type="evidence" value="ECO:0007669"/>
    <property type="project" value="UniProtKB-KW"/>
</dbReference>
<evidence type="ECO:0000256" key="7">
    <source>
        <dbReference type="ARBA" id="ARBA00023002"/>
    </source>
</evidence>
<dbReference type="GO" id="GO:0048038">
    <property type="term" value="F:quinone binding"/>
    <property type="evidence" value="ECO:0007669"/>
    <property type="project" value="UniProtKB-KW"/>
</dbReference>
<comment type="similarity">
    <text evidence="2">Belongs to the thioredoxin family. DsbA subfamily.</text>
</comment>
<keyword evidence="7" id="KW-0560">Oxidoreductase</keyword>
<protein>
    <submittedName>
        <fullName evidence="13">Protein-disulfide isomerase</fullName>
    </submittedName>
</protein>
<evidence type="ECO:0000256" key="9">
    <source>
        <dbReference type="ARBA" id="ARBA00023157"/>
    </source>
</evidence>
<feature type="transmembrane region" description="Helical" evidence="11">
    <location>
        <begin position="101"/>
        <end position="119"/>
    </location>
</feature>
<evidence type="ECO:0000256" key="8">
    <source>
        <dbReference type="ARBA" id="ARBA00023136"/>
    </source>
</evidence>
<dbReference type="SUPFAM" id="SSF52833">
    <property type="entry name" value="Thioredoxin-like"/>
    <property type="match status" value="1"/>
</dbReference>
<keyword evidence="8 11" id="KW-0472">Membrane</keyword>
<evidence type="ECO:0000256" key="5">
    <source>
        <dbReference type="ARBA" id="ARBA00022719"/>
    </source>
</evidence>
<evidence type="ECO:0000256" key="2">
    <source>
        <dbReference type="ARBA" id="ARBA00005791"/>
    </source>
</evidence>
<gene>
    <name evidence="13" type="ORF">OP8BY_1790</name>
</gene>
<evidence type="ECO:0000256" key="3">
    <source>
        <dbReference type="ARBA" id="ARBA00006214"/>
    </source>
</evidence>
<dbReference type="InterPro" id="IPR038354">
    <property type="entry name" value="VKOR_sf"/>
</dbReference>
<keyword evidence="6 11" id="KW-1133">Transmembrane helix</keyword>
<evidence type="ECO:0000256" key="1">
    <source>
        <dbReference type="ARBA" id="ARBA00004141"/>
    </source>
</evidence>
<keyword evidence="4 11" id="KW-0812">Transmembrane</keyword>
<evidence type="ECO:0000256" key="6">
    <source>
        <dbReference type="ARBA" id="ARBA00022989"/>
    </source>
</evidence>
<dbReference type="InterPro" id="IPR012336">
    <property type="entry name" value="Thioredoxin-like_fold"/>
</dbReference>
<dbReference type="AlphaFoldDB" id="A0A3E2BNH3"/>
<evidence type="ECO:0000259" key="12">
    <source>
        <dbReference type="SMART" id="SM00756"/>
    </source>
</evidence>
<dbReference type="GO" id="GO:0016853">
    <property type="term" value="F:isomerase activity"/>
    <property type="evidence" value="ECO:0007669"/>
    <property type="project" value="UniProtKB-KW"/>
</dbReference>
<comment type="similarity">
    <text evidence="3">Belongs to the VKOR family.</text>
</comment>
<feature type="transmembrane region" description="Helical" evidence="11">
    <location>
        <begin position="126"/>
        <end position="146"/>
    </location>
</feature>
<dbReference type="Gene3D" id="3.40.30.10">
    <property type="entry name" value="Glutaredoxin"/>
    <property type="match status" value="1"/>
</dbReference>
<dbReference type="CDD" id="cd12920">
    <property type="entry name" value="VKOR_3"/>
    <property type="match status" value="1"/>
</dbReference>
<reference evidence="13 14" key="1">
    <citation type="submission" date="2018-08" db="EMBL/GenBank/DDBJ databases">
        <title>Genome analysis of the thermophilic bacterium of the candidate phylum Aminicenantes from deep subsurface aquifer revealed its physiology and ecological role.</title>
        <authorList>
            <person name="Kadnikov V.V."/>
            <person name="Mardanov A.V."/>
            <person name="Beletsky A.V."/>
            <person name="Karnachuk O.V."/>
            <person name="Ravin N.V."/>
        </authorList>
    </citation>
    <scope>NUCLEOTIDE SEQUENCE [LARGE SCALE GENOMIC DNA]</scope>
    <source>
        <strain evidence="13">BY38</strain>
    </source>
</reference>
<dbReference type="SMART" id="SM00756">
    <property type="entry name" value="VKc"/>
    <property type="match status" value="1"/>
</dbReference>
<feature type="transmembrane region" description="Helical" evidence="11">
    <location>
        <begin position="73"/>
        <end position="95"/>
    </location>
</feature>
<accession>A0A3E2BNH3</accession>
<feature type="transmembrane region" description="Helical" evidence="11">
    <location>
        <begin position="12"/>
        <end position="31"/>
    </location>
</feature>
<dbReference type="Gene3D" id="1.20.1440.130">
    <property type="entry name" value="VKOR domain"/>
    <property type="match status" value="1"/>
</dbReference>
<evidence type="ECO:0000313" key="14">
    <source>
        <dbReference type="Proteomes" id="UP000257323"/>
    </source>
</evidence>
<keyword evidence="10" id="KW-0676">Redox-active center</keyword>
<dbReference type="PANTHER" id="PTHR13887:SF56">
    <property type="entry name" value="THIOREDOXIN-LIKE REDUCTASE RV2466C"/>
    <property type="match status" value="1"/>
</dbReference>
<keyword evidence="9" id="KW-1015">Disulfide bond</keyword>
<dbReference type="Proteomes" id="UP000257323">
    <property type="component" value="Unassembled WGS sequence"/>
</dbReference>
<dbReference type="InterPro" id="IPR012932">
    <property type="entry name" value="VKOR"/>
</dbReference>
<evidence type="ECO:0000256" key="10">
    <source>
        <dbReference type="ARBA" id="ARBA00023284"/>
    </source>
</evidence>
<proteinExistence type="inferred from homology"/>
<dbReference type="PANTHER" id="PTHR13887">
    <property type="entry name" value="GLUTATHIONE S-TRANSFERASE KAPPA"/>
    <property type="match status" value="1"/>
</dbReference>
<dbReference type="GO" id="GO:0016020">
    <property type="term" value="C:membrane"/>
    <property type="evidence" value="ECO:0007669"/>
    <property type="project" value="UniProtKB-SubCell"/>
</dbReference>
<dbReference type="InterPro" id="IPR036249">
    <property type="entry name" value="Thioredoxin-like_sf"/>
</dbReference>
<dbReference type="Pfam" id="PF07884">
    <property type="entry name" value="VKOR"/>
    <property type="match status" value="1"/>
</dbReference>
<dbReference type="Pfam" id="PF13462">
    <property type="entry name" value="Thioredoxin_4"/>
    <property type="match status" value="1"/>
</dbReference>
<evidence type="ECO:0000313" key="13">
    <source>
        <dbReference type="EMBL" id="RFT16186.1"/>
    </source>
</evidence>
<keyword evidence="13" id="KW-0413">Isomerase</keyword>